<dbReference type="Gene3D" id="2.30.38.10">
    <property type="entry name" value="Luciferase, Domain 3"/>
    <property type="match status" value="1"/>
</dbReference>
<evidence type="ECO:0000313" key="9">
    <source>
        <dbReference type="Proteomes" id="UP000433575"/>
    </source>
</evidence>
<feature type="domain" description="Carrier" evidence="6">
    <location>
        <begin position="1961"/>
        <end position="2035"/>
    </location>
</feature>
<comment type="cofactor">
    <cofactor evidence="1">
        <name>pantetheine 4'-phosphate</name>
        <dbReference type="ChEBI" id="CHEBI:47942"/>
    </cofactor>
</comment>
<dbReference type="Gene3D" id="3.40.50.720">
    <property type="entry name" value="NAD(P)-binding Rossmann-like Domain"/>
    <property type="match status" value="1"/>
</dbReference>
<evidence type="ECO:0000256" key="2">
    <source>
        <dbReference type="ARBA" id="ARBA00022450"/>
    </source>
</evidence>
<dbReference type="InterPro" id="IPR045851">
    <property type="entry name" value="AMP-bd_C_sf"/>
</dbReference>
<dbReference type="Gene3D" id="3.30.559.10">
    <property type="entry name" value="Chloramphenicol acetyltransferase-like domain"/>
    <property type="match status" value="2"/>
</dbReference>
<dbReference type="PANTHER" id="PTHR45527">
    <property type="entry name" value="NONRIBOSOMAL PEPTIDE SYNTHETASE"/>
    <property type="match status" value="1"/>
</dbReference>
<evidence type="ECO:0000256" key="5">
    <source>
        <dbReference type="ARBA" id="ARBA00023194"/>
    </source>
</evidence>
<dbReference type="Proteomes" id="UP000433575">
    <property type="component" value="Unassembled WGS sequence"/>
</dbReference>
<feature type="domain" description="Carrier" evidence="6">
    <location>
        <begin position="949"/>
        <end position="1024"/>
    </location>
</feature>
<accession>A0A6N7S9E6</accession>
<dbReference type="GO" id="GO:0031177">
    <property type="term" value="F:phosphopantetheine binding"/>
    <property type="evidence" value="ECO:0007669"/>
    <property type="project" value="InterPro"/>
</dbReference>
<dbReference type="GO" id="GO:0016874">
    <property type="term" value="F:ligase activity"/>
    <property type="evidence" value="ECO:0007669"/>
    <property type="project" value="UniProtKB-KW"/>
</dbReference>
<dbReference type="Proteomes" id="UP000480929">
    <property type="component" value="Unassembled WGS sequence"/>
</dbReference>
<evidence type="ECO:0000313" key="10">
    <source>
        <dbReference type="Proteomes" id="UP000480929"/>
    </source>
</evidence>
<dbReference type="RefSeq" id="WP_154239808.1">
    <property type="nucleotide sequence ID" value="NZ_WKPI01000030.1"/>
</dbReference>
<dbReference type="Pfam" id="PF00501">
    <property type="entry name" value="AMP-binding"/>
    <property type="match status" value="2"/>
</dbReference>
<reference evidence="9 10" key="1">
    <citation type="journal article" date="2019" name="Nat. Med.">
        <title>A library of human gut bacterial isolates paired with longitudinal multiomics data enables mechanistic microbiome research.</title>
        <authorList>
            <person name="Poyet M."/>
            <person name="Groussin M."/>
            <person name="Gibbons S.M."/>
            <person name="Avila-Pacheco J."/>
            <person name="Jiang X."/>
            <person name="Kearney S.M."/>
            <person name="Perrotta A.R."/>
            <person name="Berdy B."/>
            <person name="Zhao S."/>
            <person name="Lieberman T.D."/>
            <person name="Swanson P.K."/>
            <person name="Smith M."/>
            <person name="Roesemann S."/>
            <person name="Alexander J.E."/>
            <person name="Rich S.A."/>
            <person name="Livny J."/>
            <person name="Vlamakis H."/>
            <person name="Clish C."/>
            <person name="Bullock K."/>
            <person name="Deik A."/>
            <person name="Scott J."/>
            <person name="Pierce K.A."/>
            <person name="Xavier R.J."/>
            <person name="Alm E.J."/>
        </authorList>
    </citation>
    <scope>NUCLEOTIDE SEQUENCE [LARGE SCALE GENOMIC DNA]</scope>
    <source>
        <strain evidence="7 9">BIOML-A4</strain>
        <strain evidence="8 10">BIOML-A5</strain>
    </source>
</reference>
<evidence type="ECO:0000256" key="3">
    <source>
        <dbReference type="ARBA" id="ARBA00022553"/>
    </source>
</evidence>
<dbReference type="SUPFAM" id="SSF47336">
    <property type="entry name" value="ACP-like"/>
    <property type="match status" value="2"/>
</dbReference>
<dbReference type="NCBIfam" id="NF003417">
    <property type="entry name" value="PRK04813.1"/>
    <property type="match status" value="2"/>
</dbReference>
<keyword evidence="3" id="KW-0597">Phosphoprotein</keyword>
<dbReference type="NCBIfam" id="TIGR01733">
    <property type="entry name" value="AA-adenyl-dom"/>
    <property type="match status" value="1"/>
</dbReference>
<dbReference type="GO" id="GO:0044550">
    <property type="term" value="P:secondary metabolite biosynthetic process"/>
    <property type="evidence" value="ECO:0007669"/>
    <property type="project" value="TreeGrafter"/>
</dbReference>
<dbReference type="EMBL" id="WKPI01000030">
    <property type="protein sequence ID" value="MSC34251.1"/>
    <property type="molecule type" value="Genomic_DNA"/>
</dbReference>
<dbReference type="GO" id="GO:0017000">
    <property type="term" value="P:antibiotic biosynthetic process"/>
    <property type="evidence" value="ECO:0007669"/>
    <property type="project" value="UniProtKB-KW"/>
</dbReference>
<dbReference type="SUPFAM" id="SSF52777">
    <property type="entry name" value="CoA-dependent acyltransferases"/>
    <property type="match status" value="4"/>
</dbReference>
<dbReference type="GO" id="GO:0005737">
    <property type="term" value="C:cytoplasm"/>
    <property type="evidence" value="ECO:0007669"/>
    <property type="project" value="TreeGrafter"/>
</dbReference>
<dbReference type="Pfam" id="PF07993">
    <property type="entry name" value="NAD_binding_4"/>
    <property type="match status" value="1"/>
</dbReference>
<dbReference type="PANTHER" id="PTHR45527:SF1">
    <property type="entry name" value="FATTY ACID SYNTHASE"/>
    <property type="match status" value="1"/>
</dbReference>
<sequence length="2411" mass="271602">MKSNSINNAMFELSVSQQNIWNLEQALPNTPINNICTTLLIEQIFDGEALQRVLNAVIMHDETLRMRLVLEENQPRQFFAQPQTQRFPLFDFTHSDEKGLNNWEETVTRQPMTLIDSPLIQFYCFQTGENSGGLLIKAHHLISDGWTQVLLSNRIARLYLKALDREELEEAPLTPYREHLRSEQTYLNSSRCRQDRAFWTEKAPQMTESPVLKESASPQLSRIGQRKTHMISEKLGHQIHAFCTQQRLAPFSVMMLALAVFLSRLSREKKLTIGVPVINRASFAEKQASGMYVSTLPFPCEIDENWTRDEFYQYLTDSWFTLLRHQKYPLTEILRLVRAENPQTQSLFRIALSYQNSMVYRSEKAAVRFQGRWHYSGWQNEDLCLHLSNREDVHQFMIDYDYLSQLFMPSEIDLIHQCLMEILKDALNHPEKPLWKLGMLQEPQENKVLFQFNALPAAPLTEASLTARWQRIVRDSAQRAACIEAGRRLRYDQLDHQARQLAGALAQQVPAGSRIVLLIERSSALLTAMVSVFLHQSLWITLDPSQPVSRLQDLLTQSKPDLILAGCDLAQKLDPQKQWRWLDPCAQAEKLTLGEELGHDAYILYTSGTTGNPKGVRVGQTSLLNFIENMASVYPQKAILSICNPAFDAFLIESLCALLNGRTIVIADERQAFDPQALAQLIRSYGVGMISTTPSRLQAYLYNEAFRQAVKNLDCLLCGGEKFPAALLQQLQRLTPAKIYNQYGPSEATIGVSLKLLNQCRQITAGRPMPGCQLYVLDQHQQPLPWGLTGDLYLSGVCLARGYDENPALSEQCFIDHPFIYGQKLYRTGDRACWTEEGEIVIAGRSDEQIKLNGWRIDPQEIADLLCRSTKIRSAAVIRWPQLQGLCAYYVSDEPYHEAQLRQALADKLPPVMIPTFFIPLAQLPMSANGKLDRKRLPLPQRPDGTAMQPQTELQSWLLEACQTLLEQPQMQLDSDYFAMGGDSLKAMELITRIEEHCKVRFSVADFYQYRTVQALASALEGSSSALQSEAEGQKAPALADYPLTFQQQAIYTQLLMNPKQDSYHMPGLFLLPDGMDLQRLKQALRQLVAEEETLRTSFHRVENEIRMRIAEQAELNIPEQVWDESLDPMTLIQPFDLQKAPLMHVKLLLGQNRRGLWIDTHHLISDGLSTLIILRKLDRAMSNEISPALPLSYKDIAWAQKQRDTAAALAYWKTALASVREKSLLPTDKGLEKQGEKGAREQLDFDPALSAAILPFVKQHQITPAVFFASAFFVQITRWTGIEMSCVGMPVSGRSRREWMEVPGLFMHTLPLAAEISPEMTVSQLLKQVQTKLIEMQDHQEVSLEQILRQLPRSQSGESHSLFEMMFSMRPIPEGAFTLQNQPLVCLPIEDGLSKFALTLEIIQTKTGWQAQMEYRLSQYRKATVQLYLRSFQALCKAFLEDEDQPLSQLSCLAESDRWQLLEKPNRLRVPYWDLPLDEQIALLANAKPEAAALVCGTQRITRRQLQQKTIQIAGLLSEVKPGSKIGLLVHRSDQLIAAMLAIMHTGCAYVPLDPQFPDSRIATMLQQAEVEAVLTEPSLIKRVEAQFHPVSLTDTAPAGWKNKPVRSMEDDHYVLFTSGSTGKPKGVRITHRNTAAFLESMRPLIQACDTVLCSTNPVFDVFLTESLVPLALGQTVVMAQDEETLLPWKLAELIQKEHCELIQFTPTRMQMNLADAAFCASLTQVKVIIHVGEVLSPLTVAKTKTLTQARIYNCYGPTETTVYASAKEVSQSTVTIGQPLANMQIEILDSQGNRCLPMQTGQLWIGGEGVGAGYLNNPEATAAVFCPRSNQKWYNSGDLARVNSTGELEFEGRRDSQIKFNGHRIELEEIQSVLLQQPQYRDAVVIAEQKEGEVCALHGFVLSDQPLDPGWAKPLQAQLPAYMIPATLTALKQLPLTASGKVDRQALSQQIPTLPPTQAAVLPQEDELTDLWRQILKVPDVDPERSFFDLGGSSLQALMLLTEYYRRDWPMTLEEFYRSPSLNQQRVLLQQAAEPVILPAKAAPQKIPQADQAPVDLDVVLISGGSGYFGLHLIQALFDLKLSSRIFVLSRQDQSVLFAKAARLLGPDWVAAHQAQLVCLKADLQDPQLGLSAAAYALITSQITCVIHSAAEVRHYGQREQFLRVNVEATQTLLAAAQQARVPFIHVSTLSLCGTVLKAHPQLTAVFTEMDLDIGQNWQDNLYIESKFMAEQRVLTARSQGLPVRILRLGRLVGRHTDGQFQLACQNNAFWRICQGLRQVGMLPAALAEMPVEVSAVDECARAAALICTTPLSVAHLANPHLLTFKEIFYDLPQVSDAQFQQQLKTWQKHGALLGSLIEEMNALQKQPPQIQADCTLTLNTLRQVGFTWSIPDPDKELRSHRSKRGESE</sequence>
<dbReference type="InterPro" id="IPR013120">
    <property type="entry name" value="FAR_NAD-bd"/>
</dbReference>
<dbReference type="InterPro" id="IPR023213">
    <property type="entry name" value="CAT-like_dom_sf"/>
</dbReference>
<dbReference type="InterPro" id="IPR009081">
    <property type="entry name" value="PP-bd_ACP"/>
</dbReference>
<organism evidence="7 9">
    <name type="scientific">Holdemania massiliensis</name>
    <dbReference type="NCBI Taxonomy" id="1468449"/>
    <lineage>
        <taxon>Bacteria</taxon>
        <taxon>Bacillati</taxon>
        <taxon>Bacillota</taxon>
        <taxon>Erysipelotrichia</taxon>
        <taxon>Erysipelotrichales</taxon>
        <taxon>Erysipelotrichaceae</taxon>
        <taxon>Holdemania</taxon>
    </lineage>
</organism>
<dbReference type="Gene3D" id="3.40.50.12780">
    <property type="entry name" value="N-terminal domain of ligase-like"/>
    <property type="match status" value="1"/>
</dbReference>
<dbReference type="Gene3D" id="1.10.1200.10">
    <property type="entry name" value="ACP-like"/>
    <property type="match status" value="2"/>
</dbReference>
<dbReference type="SMART" id="SM00823">
    <property type="entry name" value="PKS_PP"/>
    <property type="match status" value="1"/>
</dbReference>
<dbReference type="Pfam" id="PF00550">
    <property type="entry name" value="PP-binding"/>
    <property type="match status" value="2"/>
</dbReference>
<dbReference type="CDD" id="cd05930">
    <property type="entry name" value="A_NRPS"/>
    <property type="match status" value="2"/>
</dbReference>
<evidence type="ECO:0000259" key="6">
    <source>
        <dbReference type="PROSITE" id="PS50075"/>
    </source>
</evidence>
<dbReference type="InterPro" id="IPR036291">
    <property type="entry name" value="NAD(P)-bd_dom_sf"/>
</dbReference>
<protein>
    <submittedName>
        <fullName evidence="7">Amino acid adenylation domain-containing protein</fullName>
    </submittedName>
</protein>
<dbReference type="Gene3D" id="3.30.559.30">
    <property type="entry name" value="Nonribosomal peptide synthetase, condensation domain"/>
    <property type="match status" value="2"/>
</dbReference>
<dbReference type="SUPFAM" id="SSF51735">
    <property type="entry name" value="NAD(P)-binding Rossmann-fold domains"/>
    <property type="match status" value="1"/>
</dbReference>
<keyword evidence="2" id="KW-0596">Phosphopantetheine</keyword>
<keyword evidence="10" id="KW-1185">Reference proteome</keyword>
<dbReference type="Gene3D" id="3.30.300.30">
    <property type="match status" value="2"/>
</dbReference>
<dbReference type="InterPro" id="IPR010071">
    <property type="entry name" value="AA_adenyl_dom"/>
</dbReference>
<dbReference type="InterPro" id="IPR006162">
    <property type="entry name" value="Ppantetheine_attach_site"/>
</dbReference>
<dbReference type="EMBL" id="WKPJ01000028">
    <property type="protein sequence ID" value="MSA90521.1"/>
    <property type="molecule type" value="Genomic_DNA"/>
</dbReference>
<dbReference type="Gene3D" id="3.40.50.980">
    <property type="match status" value="2"/>
</dbReference>
<dbReference type="OrthoDB" id="2203190at2"/>
<dbReference type="PROSITE" id="PS00012">
    <property type="entry name" value="PHOSPHOPANTETHEINE"/>
    <property type="match status" value="1"/>
</dbReference>
<keyword evidence="5" id="KW-0045">Antibiotic biosynthesis</keyword>
<dbReference type="InterPro" id="IPR000873">
    <property type="entry name" value="AMP-dep_synth/lig_dom"/>
</dbReference>
<dbReference type="InterPro" id="IPR001242">
    <property type="entry name" value="Condensation_dom"/>
</dbReference>
<dbReference type="GO" id="GO:0043041">
    <property type="term" value="P:amino acid activation for nonribosomal peptide biosynthetic process"/>
    <property type="evidence" value="ECO:0007669"/>
    <property type="project" value="TreeGrafter"/>
</dbReference>
<dbReference type="Pfam" id="PF00668">
    <property type="entry name" value="Condensation"/>
    <property type="match status" value="2"/>
</dbReference>
<comment type="caution">
    <text evidence="7">The sequence shown here is derived from an EMBL/GenBank/DDBJ whole genome shotgun (WGS) entry which is preliminary data.</text>
</comment>
<proteinExistence type="predicted"/>
<dbReference type="InterPro" id="IPR020806">
    <property type="entry name" value="PKS_PP-bd"/>
</dbReference>
<dbReference type="SUPFAM" id="SSF56801">
    <property type="entry name" value="Acetyl-CoA synthetase-like"/>
    <property type="match status" value="2"/>
</dbReference>
<name>A0A6N7S9E6_9FIRM</name>
<evidence type="ECO:0000256" key="4">
    <source>
        <dbReference type="ARBA" id="ARBA00022598"/>
    </source>
</evidence>
<dbReference type="PROSITE" id="PS50075">
    <property type="entry name" value="CARRIER"/>
    <property type="match status" value="2"/>
</dbReference>
<evidence type="ECO:0000313" key="7">
    <source>
        <dbReference type="EMBL" id="MSA90521.1"/>
    </source>
</evidence>
<dbReference type="InterPro" id="IPR020845">
    <property type="entry name" value="AMP-binding_CS"/>
</dbReference>
<dbReference type="InterPro" id="IPR042099">
    <property type="entry name" value="ANL_N_sf"/>
</dbReference>
<gene>
    <name evidence="8" type="ORF">GKD88_14080</name>
    <name evidence="7" type="ORF">GKE08_14410</name>
</gene>
<evidence type="ECO:0000313" key="8">
    <source>
        <dbReference type="EMBL" id="MSC34251.1"/>
    </source>
</evidence>
<evidence type="ECO:0000256" key="1">
    <source>
        <dbReference type="ARBA" id="ARBA00001957"/>
    </source>
</evidence>
<dbReference type="GO" id="GO:0008610">
    <property type="term" value="P:lipid biosynthetic process"/>
    <property type="evidence" value="ECO:0007669"/>
    <property type="project" value="UniProtKB-ARBA"/>
</dbReference>
<dbReference type="PROSITE" id="PS00455">
    <property type="entry name" value="AMP_BINDING"/>
    <property type="match status" value="2"/>
</dbReference>
<dbReference type="InterPro" id="IPR036736">
    <property type="entry name" value="ACP-like_sf"/>
</dbReference>
<keyword evidence="4" id="KW-0436">Ligase</keyword>